<dbReference type="PANTHER" id="PTHR30348">
    <property type="entry name" value="UNCHARACTERIZED PROTEIN YECE"/>
    <property type="match status" value="1"/>
</dbReference>
<evidence type="ECO:0000313" key="2">
    <source>
        <dbReference type="Proteomes" id="UP000256488"/>
    </source>
</evidence>
<dbReference type="Proteomes" id="UP000256488">
    <property type="component" value="Unassembled WGS sequence"/>
</dbReference>
<dbReference type="Gene3D" id="3.20.20.410">
    <property type="entry name" value="Protein of unknown function UPF0759"/>
    <property type="match status" value="1"/>
</dbReference>
<dbReference type="AlphaFoldDB" id="A0A3E0WQ77"/>
<accession>A0A3E0WQ77</accession>
<evidence type="ECO:0008006" key="3">
    <source>
        <dbReference type="Google" id="ProtNLM"/>
    </source>
</evidence>
<name>A0A3E0WQ77_9BACI</name>
<protein>
    <recommendedName>
        <fullName evidence="3">DUF72 domain-containing protein</fullName>
    </recommendedName>
</protein>
<dbReference type="EMBL" id="NFZX01000023">
    <property type="protein sequence ID" value="RFA34353.1"/>
    <property type="molecule type" value="Genomic_DNA"/>
</dbReference>
<dbReference type="RefSeq" id="WP_116278525.1">
    <property type="nucleotide sequence ID" value="NZ_NFZX01000023.1"/>
</dbReference>
<reference evidence="1 2" key="1">
    <citation type="submission" date="2017-05" db="EMBL/GenBank/DDBJ databases">
        <title>Virgibacillus sp. AK90 isolated from a saltern of Kakinada, India.</title>
        <authorList>
            <person name="Gupta V."/>
            <person name="Sidhu C."/>
            <person name="Korpole S."/>
            <person name="Pinnaka A.K."/>
        </authorList>
    </citation>
    <scope>NUCLEOTIDE SEQUENCE [LARGE SCALE GENOMIC DNA]</scope>
    <source>
        <strain evidence="1 2">AK90</strain>
    </source>
</reference>
<comment type="caution">
    <text evidence="1">The sequence shown here is derived from an EMBL/GenBank/DDBJ whole genome shotgun (WGS) entry which is preliminary data.</text>
</comment>
<sequence length="286" mass="33290">MIYIGLTGWGDHYSLYAEQIKAKDKLAEYSSHFLVVEVDASFYAIQPVKNAEKWVRETPANFQFVVKAYQGMTGHKRKEEEDSPFETKKEMFNSFIASLQPYQEADKLAMVLFQFPPWFDCTKQNVTYLRYCKQMMGDIPVALEFRNQTWFSDRFRQSTLSFMKQEGWIHSIVDEPQAGEGSIPTVPVVTNEAQTLIRFHGRNAVGWNKPTSIDTNWRDVRYLYKYNQEELIEWKKVIQRLEKETKDIVVLFNNNSGGDAAENAKQFQELLGIEYEGLAPKQLGLF</sequence>
<dbReference type="Pfam" id="PF01904">
    <property type="entry name" value="DUF72"/>
    <property type="match status" value="1"/>
</dbReference>
<dbReference type="PANTHER" id="PTHR30348:SF13">
    <property type="entry name" value="UPF0759 PROTEIN YUNF"/>
    <property type="match status" value="1"/>
</dbReference>
<organism evidence="1 2">
    <name type="scientific">Virgibacillus dokdonensis</name>
    <dbReference type="NCBI Taxonomy" id="302167"/>
    <lineage>
        <taxon>Bacteria</taxon>
        <taxon>Bacillati</taxon>
        <taxon>Bacillota</taxon>
        <taxon>Bacilli</taxon>
        <taxon>Bacillales</taxon>
        <taxon>Bacillaceae</taxon>
        <taxon>Virgibacillus</taxon>
    </lineage>
</organism>
<proteinExistence type="predicted"/>
<gene>
    <name evidence="1" type="ORF">CAI16_11725</name>
</gene>
<dbReference type="InterPro" id="IPR002763">
    <property type="entry name" value="DUF72"/>
</dbReference>
<dbReference type="InterPro" id="IPR036520">
    <property type="entry name" value="UPF0759_sf"/>
</dbReference>
<evidence type="ECO:0000313" key="1">
    <source>
        <dbReference type="EMBL" id="RFA34353.1"/>
    </source>
</evidence>
<dbReference type="SUPFAM" id="SSF117396">
    <property type="entry name" value="TM1631-like"/>
    <property type="match status" value="1"/>
</dbReference>